<evidence type="ECO:0000313" key="4">
    <source>
        <dbReference type="Proteomes" id="UP000005990"/>
    </source>
</evidence>
<dbReference type="InterPro" id="IPR044855">
    <property type="entry name" value="CoA-Trfase_III_dom3_sf"/>
</dbReference>
<dbReference type="STRING" id="908337.HMPREF9257_0613"/>
<dbReference type="EMBL" id="AENN01000017">
    <property type="protein sequence ID" value="EFR30735.1"/>
    <property type="molecule type" value="Genomic_DNA"/>
</dbReference>
<dbReference type="OrthoDB" id="9797653at2"/>
<dbReference type="eggNOG" id="COG1804">
    <property type="taxonomic scope" value="Bacteria"/>
</dbReference>
<dbReference type="Pfam" id="PF02515">
    <property type="entry name" value="CoA_transf_3"/>
    <property type="match status" value="1"/>
</dbReference>
<dbReference type="InterPro" id="IPR050509">
    <property type="entry name" value="CoA-transferase_III"/>
</dbReference>
<keyword evidence="2 3" id="KW-0808">Transferase</keyword>
<dbReference type="SUPFAM" id="SSF89796">
    <property type="entry name" value="CoA-transferase family III (CaiB/BaiF)"/>
    <property type="match status" value="1"/>
</dbReference>
<dbReference type="Proteomes" id="UP000005990">
    <property type="component" value="Unassembled WGS sequence"/>
</dbReference>
<dbReference type="PANTHER" id="PTHR48228">
    <property type="entry name" value="SUCCINYL-COA--D-CITRAMALATE COA-TRANSFERASE"/>
    <property type="match status" value="1"/>
</dbReference>
<dbReference type="Gene3D" id="3.40.50.10540">
    <property type="entry name" value="Crotonobetainyl-coa:carnitine coa-transferase, domain 1"/>
    <property type="match status" value="1"/>
</dbReference>
<dbReference type="PANTHER" id="PTHR48228:SF6">
    <property type="entry name" value="L-CARNITINE COA-TRANSFERASE"/>
    <property type="match status" value="1"/>
</dbReference>
<dbReference type="AlphaFoldDB" id="E4KQQ4"/>
<accession>E4KQQ4</accession>
<dbReference type="InterPro" id="IPR003673">
    <property type="entry name" value="CoA-Trfase_fam_III"/>
</dbReference>
<dbReference type="GO" id="GO:0016740">
    <property type="term" value="F:transferase activity"/>
    <property type="evidence" value="ECO:0007669"/>
    <property type="project" value="UniProtKB-KW"/>
</dbReference>
<keyword evidence="4" id="KW-1185">Reference proteome</keyword>
<sequence length="419" mass="45884">MTNERKALIKEYGPLAGMRVLGSGSIVAMPTALGLLGDLGAEVINIERPGYGDSMRMLSPTSSKTGVSNGWMQEARNRMSMALELNCNIPEVKELFFELIKEVDVYMENMVWLDKLGIHDEELLGVNPKLVIVHISGFGRAEFGGEEGVIGRASFDMIGQAFSGFMHLNGQPAPHEPQITGPYTNDYVSAYMAAFGALAGYISAQKTGKGQVVDVSQFEAMARMLCDNFVSYTENGKVTARSGNVNERFQPYGLFEDKNGEFVTIGAFGKNVYLRFMDAAGLDAEKYTFENAGNGVEAVMSAHGRALDREIREWAASKTAKEIEEILNAKKVPASKVNTAEDAYKSEHFQSRGDFIKYVDQTSGQEVEAFGIVPKFSATPGDVWRGAPTMGQDTETILKELLNYDDAKISSLREQGYIG</sequence>
<name>E4KQQ4_9LACT</name>
<reference evidence="3 4" key="1">
    <citation type="submission" date="2010-10" db="EMBL/GenBank/DDBJ databases">
        <authorList>
            <person name="Durkin A.S."/>
            <person name="Madupu R."/>
            <person name="Torralba M."/>
            <person name="Gillis M."/>
            <person name="Methe B."/>
            <person name="Sutton G."/>
            <person name="Nelson K.E."/>
        </authorList>
    </citation>
    <scope>NUCLEOTIDE SEQUENCE [LARGE SCALE GENOMIC DNA]</scope>
    <source>
        <strain evidence="3 4">ACS-139-V-Col8</strain>
    </source>
</reference>
<dbReference type="InterPro" id="IPR023606">
    <property type="entry name" value="CoA-Trfase_III_dom_1_sf"/>
</dbReference>
<comment type="caution">
    <text evidence="3">The sequence shown here is derived from an EMBL/GenBank/DDBJ whole genome shotgun (WGS) entry which is preliminary data.</text>
</comment>
<organism evidence="3 4">
    <name type="scientific">Eremococcus coleocola ACS-139-V-Col8</name>
    <dbReference type="NCBI Taxonomy" id="908337"/>
    <lineage>
        <taxon>Bacteria</taxon>
        <taxon>Bacillati</taxon>
        <taxon>Bacillota</taxon>
        <taxon>Bacilli</taxon>
        <taxon>Lactobacillales</taxon>
        <taxon>Aerococcaceae</taxon>
        <taxon>Eremococcus</taxon>
    </lineage>
</organism>
<evidence type="ECO:0000256" key="2">
    <source>
        <dbReference type="ARBA" id="ARBA00022679"/>
    </source>
</evidence>
<gene>
    <name evidence="3" type="ORF">HMPREF9257_0613</name>
</gene>
<protein>
    <submittedName>
        <fullName evidence="3">CoA-transferase family III protein</fullName>
    </submittedName>
</protein>
<evidence type="ECO:0000256" key="1">
    <source>
        <dbReference type="ARBA" id="ARBA00008383"/>
    </source>
</evidence>
<dbReference type="Gene3D" id="3.30.1540.10">
    <property type="entry name" value="formyl-coa transferase, domain 3"/>
    <property type="match status" value="1"/>
</dbReference>
<evidence type="ECO:0000313" key="3">
    <source>
        <dbReference type="EMBL" id="EFR30735.1"/>
    </source>
</evidence>
<comment type="similarity">
    <text evidence="1">Belongs to the CoA-transferase III family.</text>
</comment>
<proteinExistence type="inferred from homology"/>
<dbReference type="RefSeq" id="WP_006418895.1">
    <property type="nucleotide sequence ID" value="NZ_AENN01000017.1"/>
</dbReference>